<organism evidence="1 2">
    <name type="scientific">Stachybotrys elegans</name>
    <dbReference type="NCBI Taxonomy" id="80388"/>
    <lineage>
        <taxon>Eukaryota</taxon>
        <taxon>Fungi</taxon>
        <taxon>Dikarya</taxon>
        <taxon>Ascomycota</taxon>
        <taxon>Pezizomycotina</taxon>
        <taxon>Sordariomycetes</taxon>
        <taxon>Hypocreomycetidae</taxon>
        <taxon>Hypocreales</taxon>
        <taxon>Stachybotryaceae</taxon>
        <taxon>Stachybotrys</taxon>
    </lineage>
</organism>
<dbReference type="AlphaFoldDB" id="A0A8K0S8Q0"/>
<dbReference type="Proteomes" id="UP000813444">
    <property type="component" value="Unassembled WGS sequence"/>
</dbReference>
<keyword evidence="2" id="KW-1185">Reference proteome</keyword>
<evidence type="ECO:0000313" key="2">
    <source>
        <dbReference type="Proteomes" id="UP000813444"/>
    </source>
</evidence>
<sequence>MPRFVSYSLVQASEIPLPRPVLLCFALMFSLQNSPSLDIVLYLAFKAAVSASLLDDSLSDASLPEDSSPVEVLWVRMAMLGAALVLGLELIDVLVPSMDRRPPRVPT</sequence>
<proteinExistence type="predicted"/>
<dbReference type="EMBL" id="JAGPNK010000031">
    <property type="protein sequence ID" value="KAH7303568.1"/>
    <property type="molecule type" value="Genomic_DNA"/>
</dbReference>
<accession>A0A8K0S8Q0</accession>
<name>A0A8K0S8Q0_9HYPO</name>
<evidence type="ECO:0000313" key="1">
    <source>
        <dbReference type="EMBL" id="KAH7303568.1"/>
    </source>
</evidence>
<gene>
    <name evidence="1" type="ORF">B0I35DRAFT_415032</name>
</gene>
<reference evidence="1" key="1">
    <citation type="journal article" date="2021" name="Nat. Commun.">
        <title>Genetic determinants of endophytism in the Arabidopsis root mycobiome.</title>
        <authorList>
            <person name="Mesny F."/>
            <person name="Miyauchi S."/>
            <person name="Thiergart T."/>
            <person name="Pickel B."/>
            <person name="Atanasova L."/>
            <person name="Karlsson M."/>
            <person name="Huettel B."/>
            <person name="Barry K.W."/>
            <person name="Haridas S."/>
            <person name="Chen C."/>
            <person name="Bauer D."/>
            <person name="Andreopoulos W."/>
            <person name="Pangilinan J."/>
            <person name="LaButti K."/>
            <person name="Riley R."/>
            <person name="Lipzen A."/>
            <person name="Clum A."/>
            <person name="Drula E."/>
            <person name="Henrissat B."/>
            <person name="Kohler A."/>
            <person name="Grigoriev I.V."/>
            <person name="Martin F.M."/>
            <person name="Hacquard S."/>
        </authorList>
    </citation>
    <scope>NUCLEOTIDE SEQUENCE</scope>
    <source>
        <strain evidence="1">MPI-CAGE-CH-0235</strain>
    </source>
</reference>
<comment type="caution">
    <text evidence="1">The sequence shown here is derived from an EMBL/GenBank/DDBJ whole genome shotgun (WGS) entry which is preliminary data.</text>
</comment>
<protein>
    <submittedName>
        <fullName evidence="1">Uncharacterized protein</fullName>
    </submittedName>
</protein>